<dbReference type="Pfam" id="PF00535">
    <property type="entry name" value="Glycos_transf_2"/>
    <property type="match status" value="1"/>
</dbReference>
<dbReference type="EMBL" id="AP011682">
    <property type="protein sequence ID" value="BAL54230.1"/>
    <property type="molecule type" value="Genomic_DNA"/>
</dbReference>
<reference evidence="7" key="1">
    <citation type="journal article" date="2005" name="Environ. Microbiol.">
        <title>Genetic and functional properties of uncultivated thermophilic crenarchaeotes from a subsurface gold mine as revealed by analysis of genome fragments.</title>
        <authorList>
            <person name="Nunoura T."/>
            <person name="Hirayama H."/>
            <person name="Takami H."/>
            <person name="Oida H."/>
            <person name="Nishi S."/>
            <person name="Shimamura S."/>
            <person name="Suzuki Y."/>
            <person name="Inagaki F."/>
            <person name="Takai K."/>
            <person name="Nealson K.H."/>
            <person name="Horikoshi K."/>
        </authorList>
    </citation>
    <scope>NUCLEOTIDE SEQUENCE</scope>
</reference>
<dbReference type="PANTHER" id="PTHR48090">
    <property type="entry name" value="UNDECAPRENYL-PHOSPHATE 4-DEOXY-4-FORMAMIDO-L-ARABINOSE TRANSFERASE-RELATED"/>
    <property type="match status" value="1"/>
</dbReference>
<dbReference type="PANTHER" id="PTHR48090:SF10">
    <property type="entry name" value="GLUCOSYL-3-PHOSPHOGLYCERATE SYNTHASE"/>
    <property type="match status" value="1"/>
</dbReference>
<comment type="cofactor">
    <cofactor evidence="1">
        <name>Mg(2+)</name>
        <dbReference type="ChEBI" id="CHEBI:18420"/>
    </cofactor>
</comment>
<sequence length="212" mass="23631">MRVSAIVPAYNEAERIGAVLWALRHAPSVGEVIVVDDGSTDGTAQVAREFGVRVISLPANCGKSVALDRGVQMARYETVLFLDADLVGLRPDHIERMIQAYREEGRDMVVGVFRGGRLNTDLAQTIAPYLSGQRVLSKSLWKKLRRKVHKLEFGVEIALTKLALKENWTQGFVELDGVTHVMKEEKFGLSRGLASRFKMYGDIVRSVFTRVT</sequence>
<dbReference type="CDD" id="cd04179">
    <property type="entry name" value="DPM_DPG-synthase_like"/>
    <property type="match status" value="1"/>
</dbReference>
<evidence type="ECO:0000259" key="6">
    <source>
        <dbReference type="Pfam" id="PF00535"/>
    </source>
</evidence>
<keyword evidence="3" id="KW-0328">Glycosyltransferase</keyword>
<dbReference type="Gene3D" id="3.90.550.10">
    <property type="entry name" value="Spore Coat Polysaccharide Biosynthesis Protein SpsA, Chain A"/>
    <property type="match status" value="1"/>
</dbReference>
<evidence type="ECO:0000313" key="7">
    <source>
        <dbReference type="EMBL" id="BAL54230.1"/>
    </source>
</evidence>
<dbReference type="SUPFAM" id="SSF53448">
    <property type="entry name" value="Nucleotide-diphospho-sugar transferases"/>
    <property type="match status" value="1"/>
</dbReference>
<organism evidence="7">
    <name type="scientific">uncultured Acetothermia bacterium</name>
    <dbReference type="NCBI Taxonomy" id="236499"/>
    <lineage>
        <taxon>Bacteria</taxon>
        <taxon>Candidatus Bipolaricaulota</taxon>
        <taxon>environmental samples</taxon>
    </lineage>
</organism>
<name>H5SDJ4_9BACT</name>
<evidence type="ECO:0000256" key="4">
    <source>
        <dbReference type="ARBA" id="ARBA00022679"/>
    </source>
</evidence>
<dbReference type="InterPro" id="IPR001173">
    <property type="entry name" value="Glyco_trans_2-like"/>
</dbReference>
<proteinExistence type="inferred from homology"/>
<comment type="similarity">
    <text evidence="2">Belongs to the glycosyltransferase 2 family.</text>
</comment>
<gene>
    <name evidence="7" type="ORF">HGMM_F13G06C13</name>
</gene>
<accession>H5SDJ4</accession>
<evidence type="ECO:0000256" key="5">
    <source>
        <dbReference type="ARBA" id="ARBA00022842"/>
    </source>
</evidence>
<feature type="domain" description="Glycosyltransferase 2-like" evidence="6">
    <location>
        <begin position="4"/>
        <end position="125"/>
    </location>
</feature>
<dbReference type="InterPro" id="IPR029044">
    <property type="entry name" value="Nucleotide-diphossugar_trans"/>
</dbReference>
<evidence type="ECO:0000256" key="1">
    <source>
        <dbReference type="ARBA" id="ARBA00001946"/>
    </source>
</evidence>
<evidence type="ECO:0000256" key="3">
    <source>
        <dbReference type="ARBA" id="ARBA00022676"/>
    </source>
</evidence>
<evidence type="ECO:0000256" key="2">
    <source>
        <dbReference type="ARBA" id="ARBA00006739"/>
    </source>
</evidence>
<keyword evidence="4 7" id="KW-0808">Transferase</keyword>
<protein>
    <submittedName>
        <fullName evidence="7">Glycosyl transferase family 2</fullName>
    </submittedName>
</protein>
<dbReference type="GO" id="GO:0016757">
    <property type="term" value="F:glycosyltransferase activity"/>
    <property type="evidence" value="ECO:0007669"/>
    <property type="project" value="UniProtKB-KW"/>
</dbReference>
<keyword evidence="5" id="KW-0460">Magnesium</keyword>
<dbReference type="AlphaFoldDB" id="H5SDJ4"/>
<reference evidence="7" key="2">
    <citation type="journal article" date="2012" name="PLoS ONE">
        <title>A Deeply Branching Thermophilic Bacterium with an Ancient Acetyl-CoA Pathway Dominates a Subsurface Ecosystem.</title>
        <authorList>
            <person name="Takami H."/>
            <person name="Noguchi H."/>
            <person name="Takaki Y."/>
            <person name="Uchiyama I."/>
            <person name="Toyoda A."/>
            <person name="Nishi S."/>
            <person name="Chee G.-J."/>
            <person name="Arai W."/>
            <person name="Nunoura T."/>
            <person name="Itoh T."/>
            <person name="Hattori M."/>
            <person name="Takai K."/>
        </authorList>
    </citation>
    <scope>NUCLEOTIDE SEQUENCE</scope>
</reference>
<dbReference type="InterPro" id="IPR050256">
    <property type="entry name" value="Glycosyltransferase_2"/>
</dbReference>